<feature type="compositionally biased region" description="Low complexity" evidence="1">
    <location>
        <begin position="43"/>
        <end position="53"/>
    </location>
</feature>
<proteinExistence type="predicted"/>
<dbReference type="EMBL" id="CAJNRF010005229">
    <property type="protein sequence ID" value="CAF2068743.1"/>
    <property type="molecule type" value="Genomic_DNA"/>
</dbReference>
<feature type="compositionally biased region" description="Basic and acidic residues" evidence="1">
    <location>
        <begin position="606"/>
        <end position="615"/>
    </location>
</feature>
<feature type="region of interest" description="Disordered" evidence="1">
    <location>
        <begin position="544"/>
        <end position="643"/>
    </location>
</feature>
<evidence type="ECO:0000256" key="1">
    <source>
        <dbReference type="SAM" id="MobiDB-lite"/>
    </source>
</evidence>
<feature type="compositionally biased region" description="Polar residues" evidence="1">
    <location>
        <begin position="67"/>
        <end position="76"/>
    </location>
</feature>
<protein>
    <recommendedName>
        <fullName evidence="2">Mutator-like transposase domain-containing protein</fullName>
    </recommendedName>
</protein>
<dbReference type="Pfam" id="PF20700">
    <property type="entry name" value="Mutator"/>
    <property type="match status" value="1"/>
</dbReference>
<dbReference type="Proteomes" id="UP000663856">
    <property type="component" value="Unassembled WGS sequence"/>
</dbReference>
<sequence>MSNKRNIKRCSRKKTSTRTPPKKRIEISSLQLKNISTAQTTTSNLTTSSIRSSLPSQQKITKKTKLDTPSTSSKPDSNVPLDGYSIIQNQMLFALICKTNCEVCGSRWNGKMNINKREGLFLILSFQCSTCQNIIIIETSPKIVASDRRDINVRSQIGGHLCGHLCGIRHAGLVKLMGVMNLPSPIHDERYSKWDRDLLIMVKSFTGTSMKKAVVETVAAENVTELMVSGDGFWQTRGFQSRHDAAALISCNTKPKVLDIETCSKTCNTCMGALSIKKSNPAKYDNIIRSHQCENNYDKSSGAMESAAILIMFKRSVSKYGVYYTKKRNKKNEDLNHFSKRMKRGLETVKRQHGRKKLSDGKTIGGKNRLSVHNILRLQMTFASTIRKSKHDLDLLFKGSWAIYWHKYLTNDDPRHDYCSIDWCGYLKSIRDKTPYDHTSHGLSRPVLDAIKPVFNNLCSRESLARVVDASTQNPNEGFHSLVWLMSPKHKASSGTTFEIACCLAVIIFNDGYFALGDIFNIMCGYRGYYTDQAMVHFDNSRLHTESKENNRKRRKEADRIPIQNDDDEEDNDAIIDGADQVDDDDKDTNPVNKATLDDNDTTTDSDEHVNDDNHTTSSNDESSDDDYGYYNPKDKRTWIEEQ</sequence>
<evidence type="ECO:0000313" key="3">
    <source>
        <dbReference type="EMBL" id="CAF2068743.1"/>
    </source>
</evidence>
<comment type="caution">
    <text evidence="3">The sequence shown here is derived from an EMBL/GenBank/DDBJ whole genome shotgun (WGS) entry which is preliminary data.</text>
</comment>
<dbReference type="AlphaFoldDB" id="A0A816R0L0"/>
<feature type="compositionally biased region" description="Basic residues" evidence="1">
    <location>
        <begin position="1"/>
        <end position="22"/>
    </location>
</feature>
<feature type="compositionally biased region" description="Acidic residues" evidence="1">
    <location>
        <begin position="565"/>
        <end position="587"/>
    </location>
</feature>
<gene>
    <name evidence="3" type="ORF">WKI299_LOCUS13749</name>
</gene>
<feature type="compositionally biased region" description="Basic and acidic residues" evidence="1">
    <location>
        <begin position="544"/>
        <end position="560"/>
    </location>
</feature>
<evidence type="ECO:0000313" key="4">
    <source>
        <dbReference type="Proteomes" id="UP000663856"/>
    </source>
</evidence>
<feature type="domain" description="Mutator-like transposase" evidence="2">
    <location>
        <begin position="98"/>
        <end position="326"/>
    </location>
</feature>
<organism evidence="3 4">
    <name type="scientific">Rotaria magnacalcarata</name>
    <dbReference type="NCBI Taxonomy" id="392030"/>
    <lineage>
        <taxon>Eukaryota</taxon>
        <taxon>Metazoa</taxon>
        <taxon>Spiralia</taxon>
        <taxon>Gnathifera</taxon>
        <taxon>Rotifera</taxon>
        <taxon>Eurotatoria</taxon>
        <taxon>Bdelloidea</taxon>
        <taxon>Philodinida</taxon>
        <taxon>Philodinidae</taxon>
        <taxon>Rotaria</taxon>
    </lineage>
</organism>
<evidence type="ECO:0000259" key="2">
    <source>
        <dbReference type="Pfam" id="PF20700"/>
    </source>
</evidence>
<name>A0A816R0L0_9BILA</name>
<accession>A0A816R0L0</accession>
<reference evidence="3" key="1">
    <citation type="submission" date="2021-02" db="EMBL/GenBank/DDBJ databases">
        <authorList>
            <person name="Nowell W R."/>
        </authorList>
    </citation>
    <scope>NUCLEOTIDE SEQUENCE</scope>
</reference>
<feature type="region of interest" description="Disordered" evidence="1">
    <location>
        <begin position="1"/>
        <end position="27"/>
    </location>
</feature>
<feature type="region of interest" description="Disordered" evidence="1">
    <location>
        <begin position="43"/>
        <end position="79"/>
    </location>
</feature>
<dbReference type="InterPro" id="IPR049012">
    <property type="entry name" value="Mutator_transp_dom"/>
</dbReference>
<feature type="compositionally biased region" description="Basic and acidic residues" evidence="1">
    <location>
        <begin position="633"/>
        <end position="643"/>
    </location>
</feature>